<gene>
    <name evidence="2" type="ORF">Ddye_020922</name>
</gene>
<dbReference type="AlphaFoldDB" id="A0AAD9U0U0"/>
<organism evidence="2 3">
    <name type="scientific">Dipteronia dyeriana</name>
    <dbReference type="NCBI Taxonomy" id="168575"/>
    <lineage>
        <taxon>Eukaryota</taxon>
        <taxon>Viridiplantae</taxon>
        <taxon>Streptophyta</taxon>
        <taxon>Embryophyta</taxon>
        <taxon>Tracheophyta</taxon>
        <taxon>Spermatophyta</taxon>
        <taxon>Magnoliopsida</taxon>
        <taxon>eudicotyledons</taxon>
        <taxon>Gunneridae</taxon>
        <taxon>Pentapetalae</taxon>
        <taxon>rosids</taxon>
        <taxon>malvids</taxon>
        <taxon>Sapindales</taxon>
        <taxon>Sapindaceae</taxon>
        <taxon>Hippocastanoideae</taxon>
        <taxon>Acereae</taxon>
        <taxon>Dipteronia</taxon>
    </lineage>
</organism>
<dbReference type="SUPFAM" id="SSF53720">
    <property type="entry name" value="ALDH-like"/>
    <property type="match status" value="1"/>
</dbReference>
<dbReference type="InterPro" id="IPR016161">
    <property type="entry name" value="Ald_DH/histidinol_DH"/>
</dbReference>
<comment type="caution">
    <text evidence="2">The sequence shown here is derived from an EMBL/GenBank/DDBJ whole genome shotgun (WGS) entry which is preliminary data.</text>
</comment>
<dbReference type="EMBL" id="JANJYI010000006">
    <property type="protein sequence ID" value="KAK2645727.1"/>
    <property type="molecule type" value="Genomic_DNA"/>
</dbReference>
<evidence type="ECO:0000256" key="1">
    <source>
        <dbReference type="SAM" id="MobiDB-lite"/>
    </source>
</evidence>
<reference evidence="2" key="1">
    <citation type="journal article" date="2023" name="Plant J.">
        <title>Genome sequences and population genomics provide insights into the demographic history, inbreeding, and mutation load of two 'living fossil' tree species of Dipteronia.</title>
        <authorList>
            <person name="Feng Y."/>
            <person name="Comes H.P."/>
            <person name="Chen J."/>
            <person name="Zhu S."/>
            <person name="Lu R."/>
            <person name="Zhang X."/>
            <person name="Li P."/>
            <person name="Qiu J."/>
            <person name="Olsen K.M."/>
            <person name="Qiu Y."/>
        </authorList>
    </citation>
    <scope>NUCLEOTIDE SEQUENCE</scope>
    <source>
        <strain evidence="2">KIB01</strain>
    </source>
</reference>
<evidence type="ECO:0000313" key="3">
    <source>
        <dbReference type="Proteomes" id="UP001280121"/>
    </source>
</evidence>
<dbReference type="GO" id="GO:0016620">
    <property type="term" value="F:oxidoreductase activity, acting on the aldehyde or oxo group of donors, NAD or NADP as acceptor"/>
    <property type="evidence" value="ECO:0007669"/>
    <property type="project" value="InterPro"/>
</dbReference>
<evidence type="ECO:0000313" key="2">
    <source>
        <dbReference type="EMBL" id="KAK2645727.1"/>
    </source>
</evidence>
<name>A0AAD9U0U0_9ROSI</name>
<proteinExistence type="predicted"/>
<accession>A0AAD9U0U0</accession>
<protein>
    <submittedName>
        <fullName evidence="2">Uncharacterized protein</fullName>
    </submittedName>
</protein>
<feature type="region of interest" description="Disordered" evidence="1">
    <location>
        <begin position="151"/>
        <end position="182"/>
    </location>
</feature>
<sequence length="206" mass="23295">MAWTSAEAMAWTATQRAVVDSGFSWHDDSAIIVSRNSPTIGIRALVDDGDFKSLRFILLAVSPLAMEEDMLLLVVHNCTQSIGQKVKQGVWWTRMSMADELPGGKSPLIIFDDADIDKAAQLAIIRIFHSKEKMNIRSCYVIDEVLKFKGRPPRHQPDSEEDSKDEGDKEYGVIQPARQSREHDDYRLKADLLSFNGNLRIEDFLD</sequence>
<keyword evidence="3" id="KW-1185">Reference proteome</keyword>
<dbReference type="Gene3D" id="3.40.309.10">
    <property type="entry name" value="Aldehyde Dehydrogenase, Chain A, domain 2"/>
    <property type="match status" value="1"/>
</dbReference>
<dbReference type="Proteomes" id="UP001280121">
    <property type="component" value="Unassembled WGS sequence"/>
</dbReference>
<dbReference type="InterPro" id="IPR016163">
    <property type="entry name" value="Ald_DH_C"/>
</dbReference>